<dbReference type="EMBL" id="RBNI01003663">
    <property type="protein sequence ID" value="RUP48145.1"/>
    <property type="molecule type" value="Genomic_DNA"/>
</dbReference>
<dbReference type="Proteomes" id="UP000268093">
    <property type="component" value="Unassembled WGS sequence"/>
</dbReference>
<dbReference type="PROSITE" id="PS51450">
    <property type="entry name" value="LRR"/>
    <property type="match status" value="1"/>
</dbReference>
<dbReference type="InterPro" id="IPR032675">
    <property type="entry name" value="LRR_dom_sf"/>
</dbReference>
<comment type="caution">
    <text evidence="1">The sequence shown here is derived from an EMBL/GenBank/DDBJ whole genome shotgun (WGS) entry which is preliminary data.</text>
</comment>
<dbReference type="Gene3D" id="3.80.10.10">
    <property type="entry name" value="Ribonuclease Inhibitor"/>
    <property type="match status" value="1"/>
</dbReference>
<protein>
    <submittedName>
        <fullName evidence="1">Uncharacterized protein</fullName>
    </submittedName>
</protein>
<reference evidence="1 2" key="1">
    <citation type="journal article" date="2018" name="New Phytol.">
        <title>Phylogenomics of Endogonaceae and evolution of mycorrhizas within Mucoromycota.</title>
        <authorList>
            <person name="Chang Y."/>
            <person name="Desiro A."/>
            <person name="Na H."/>
            <person name="Sandor L."/>
            <person name="Lipzen A."/>
            <person name="Clum A."/>
            <person name="Barry K."/>
            <person name="Grigoriev I.V."/>
            <person name="Martin F.M."/>
            <person name="Stajich J.E."/>
            <person name="Smith M.E."/>
            <person name="Bonito G."/>
            <person name="Spatafora J.W."/>
        </authorList>
    </citation>
    <scope>NUCLEOTIDE SEQUENCE [LARGE SCALE GENOMIC DNA]</scope>
    <source>
        <strain evidence="1 2">GMNB39</strain>
    </source>
</reference>
<organism evidence="1 2">
    <name type="scientific">Jimgerdemannia flammicorona</name>
    <dbReference type="NCBI Taxonomy" id="994334"/>
    <lineage>
        <taxon>Eukaryota</taxon>
        <taxon>Fungi</taxon>
        <taxon>Fungi incertae sedis</taxon>
        <taxon>Mucoromycota</taxon>
        <taxon>Mucoromycotina</taxon>
        <taxon>Endogonomycetes</taxon>
        <taxon>Endogonales</taxon>
        <taxon>Endogonaceae</taxon>
        <taxon>Jimgerdemannia</taxon>
    </lineage>
</organism>
<keyword evidence="2" id="KW-1185">Reference proteome</keyword>
<dbReference type="Pfam" id="PF13516">
    <property type="entry name" value="LRR_6"/>
    <property type="match status" value="1"/>
</dbReference>
<dbReference type="SUPFAM" id="SSF52047">
    <property type="entry name" value="RNI-like"/>
    <property type="match status" value="1"/>
</dbReference>
<evidence type="ECO:0000313" key="2">
    <source>
        <dbReference type="Proteomes" id="UP000268093"/>
    </source>
</evidence>
<evidence type="ECO:0000313" key="1">
    <source>
        <dbReference type="EMBL" id="RUP48145.1"/>
    </source>
</evidence>
<dbReference type="InterPro" id="IPR001611">
    <property type="entry name" value="Leu-rich_rpt"/>
</dbReference>
<sequence>METFRPLTLYATCLHTLVQYSDQVASLDGAGYDPYGRDIIDATLAHPHLITPNIFALLYVHYGPEILAHHLTASSLVLSKLRLDDHQLARLNSIGPFLTRLNLSESDISDDSLRHLNTLTALSVLDLSRNRITDLGVLYIAIPVLSNASNITSTHRRTTKTVSAGMSRLRFLSLSDNPMITHLSLVVLKYFDQLMALDLSVTAVEVRDALTLMQATDPCWKSLPEDAFIFPSSAASVWYTPCCVVADSIGGEPNIAAQLWPAPEERDGLFRFVVGQSASRHVRNVFGADLLRIVFGDVASYEAMEKAREIARTDRPPVRLVRDSVARTKLPVMPQNPKPVQILGKRHRSDTLT</sequence>
<accession>A0A433DBE3</accession>
<name>A0A433DBE3_9FUNG</name>
<proteinExistence type="predicted"/>
<dbReference type="AlphaFoldDB" id="A0A433DBE3"/>
<gene>
    <name evidence="1" type="ORF">BC936DRAFT_144905</name>
</gene>
<dbReference type="OrthoDB" id="550575at2759"/>